<sequence length="95" mass="10215">MKSFLMIMGALIICSSLVFAAGPKTYQVTGPVLEAKDDSITVQKGKEKWEIAKDAATKVTIEYTMKAATIEVKDAAKKAESKKTEPAPAKVPAKK</sequence>
<reference evidence="2" key="1">
    <citation type="journal article" date="2020" name="Biotechnol. Biofuels">
        <title>New insights from the biogas microbiome by comprehensive genome-resolved metagenomics of nearly 1600 species originating from multiple anaerobic digesters.</title>
        <authorList>
            <person name="Campanaro S."/>
            <person name="Treu L."/>
            <person name="Rodriguez-R L.M."/>
            <person name="Kovalovszki A."/>
            <person name="Ziels R.M."/>
            <person name="Maus I."/>
            <person name="Zhu X."/>
            <person name="Kougias P.G."/>
            <person name="Basile A."/>
            <person name="Luo G."/>
            <person name="Schluter A."/>
            <person name="Konstantinidis K.T."/>
            <person name="Angelidaki I."/>
        </authorList>
    </citation>
    <scope>NUCLEOTIDE SEQUENCE</scope>
    <source>
        <strain evidence="2">AS06rmzACSIP_7</strain>
    </source>
</reference>
<protein>
    <recommendedName>
        <fullName evidence="4">DUF5666 domain-containing protein</fullName>
    </recommendedName>
</protein>
<gene>
    <name evidence="2" type="ORF">GXY80_15040</name>
</gene>
<proteinExistence type="predicted"/>
<evidence type="ECO:0000313" key="3">
    <source>
        <dbReference type="Proteomes" id="UP000777265"/>
    </source>
</evidence>
<evidence type="ECO:0008006" key="4">
    <source>
        <dbReference type="Google" id="ProtNLM"/>
    </source>
</evidence>
<reference evidence="2" key="2">
    <citation type="submission" date="2020-01" db="EMBL/GenBank/DDBJ databases">
        <authorList>
            <person name="Campanaro S."/>
        </authorList>
    </citation>
    <scope>NUCLEOTIDE SEQUENCE</scope>
    <source>
        <strain evidence="2">AS06rmzACSIP_7</strain>
    </source>
</reference>
<dbReference type="Proteomes" id="UP000777265">
    <property type="component" value="Unassembled WGS sequence"/>
</dbReference>
<comment type="caution">
    <text evidence="2">The sequence shown here is derived from an EMBL/GenBank/DDBJ whole genome shotgun (WGS) entry which is preliminary data.</text>
</comment>
<evidence type="ECO:0000256" key="1">
    <source>
        <dbReference type="SAM" id="SignalP"/>
    </source>
</evidence>
<organism evidence="2 3">
    <name type="scientific">Syntrophorhabdus aromaticivorans</name>
    <dbReference type="NCBI Taxonomy" id="328301"/>
    <lineage>
        <taxon>Bacteria</taxon>
        <taxon>Pseudomonadati</taxon>
        <taxon>Thermodesulfobacteriota</taxon>
        <taxon>Syntrophorhabdia</taxon>
        <taxon>Syntrophorhabdales</taxon>
        <taxon>Syntrophorhabdaceae</taxon>
        <taxon>Syntrophorhabdus</taxon>
    </lineage>
</organism>
<feature type="chain" id="PRO_5037355025" description="DUF5666 domain-containing protein" evidence="1">
    <location>
        <begin position="21"/>
        <end position="95"/>
    </location>
</feature>
<name>A0A971M7Q5_9BACT</name>
<accession>A0A971M7Q5</accession>
<dbReference type="AlphaFoldDB" id="A0A971M7Q5"/>
<feature type="signal peptide" evidence="1">
    <location>
        <begin position="1"/>
        <end position="20"/>
    </location>
</feature>
<dbReference type="EMBL" id="JAAYEE010000293">
    <property type="protein sequence ID" value="NLW36771.1"/>
    <property type="molecule type" value="Genomic_DNA"/>
</dbReference>
<evidence type="ECO:0000313" key="2">
    <source>
        <dbReference type="EMBL" id="NLW36771.1"/>
    </source>
</evidence>
<keyword evidence="1" id="KW-0732">Signal</keyword>